<dbReference type="Pfam" id="PF00583">
    <property type="entry name" value="Acetyltransf_1"/>
    <property type="match status" value="1"/>
</dbReference>
<reference evidence="3" key="1">
    <citation type="submission" date="2016-04" db="EMBL/GenBank/DDBJ databases">
        <authorList>
            <person name="Chen S.-C."/>
            <person name="Lai M.-C."/>
        </authorList>
    </citation>
    <scope>NUCLEOTIDE SEQUENCE [LARGE SCALE GENOMIC DNA]</scope>
    <source>
        <strain evidence="3">AB14</strain>
    </source>
</reference>
<dbReference type="AlphaFoldDB" id="A0A1S8AZG6"/>
<accession>A0A1S8AZG6</accession>
<dbReference type="OrthoDB" id="134118at2157"/>
<comment type="caution">
    <text evidence="2">The sequence shown here is derived from an EMBL/GenBank/DDBJ whole genome shotgun (WGS) entry which is preliminary data.</text>
</comment>
<dbReference type="GO" id="GO:0016747">
    <property type="term" value="F:acyltransferase activity, transferring groups other than amino-acyl groups"/>
    <property type="evidence" value="ECO:0007669"/>
    <property type="project" value="InterPro"/>
</dbReference>
<dbReference type="STRING" id="301967.A6E15_13480"/>
<evidence type="ECO:0000313" key="2">
    <source>
        <dbReference type="EMBL" id="OLZ41931.1"/>
    </source>
</evidence>
<evidence type="ECO:0000259" key="1">
    <source>
        <dbReference type="PROSITE" id="PS51186"/>
    </source>
</evidence>
<evidence type="ECO:0000313" key="3">
    <source>
        <dbReference type="Proteomes" id="UP000189370"/>
    </source>
</evidence>
<dbReference type="RefSeq" id="WP_076147006.1">
    <property type="nucleotide sequence ID" value="NZ_LWLN01000001.1"/>
</dbReference>
<feature type="domain" description="N-acetyltransferase" evidence="1">
    <location>
        <begin position="11"/>
        <end position="166"/>
    </location>
</feature>
<protein>
    <submittedName>
        <fullName evidence="2">GCN5 family acetyltransferase</fullName>
    </submittedName>
</protein>
<organism evidence="2 3">
    <name type="scientific">Natrinema saccharevitans</name>
    <dbReference type="NCBI Taxonomy" id="301967"/>
    <lineage>
        <taxon>Archaea</taxon>
        <taxon>Methanobacteriati</taxon>
        <taxon>Methanobacteriota</taxon>
        <taxon>Stenosarchaea group</taxon>
        <taxon>Halobacteria</taxon>
        <taxon>Halobacteriales</taxon>
        <taxon>Natrialbaceae</taxon>
        <taxon>Natrinema</taxon>
    </lineage>
</organism>
<dbReference type="PANTHER" id="PTHR47403">
    <property type="entry name" value="LOC100145250 PROTEIN"/>
    <property type="match status" value="1"/>
</dbReference>
<sequence length="319" mass="34937">MSPDSDTDPAIEIRRATHDDYDAVADFTGEIWPDRGGDYIPAIYHDWLEDEPGRGKKTFLAEIDGEAAGIVQAVMLSADEAWFQGMRVAADYRRRGVSHRLNEATFEWARRQGATVGRVMIFSWNAASLGAARASGFEPLTEFRFAHPDPDPDAVGPHAVSSDPTDAWRYWTHSDARAHLHGLGLAPEESWAVRELTRDDFQQLADDTAVFAVEGEAGLAGTAYRSRTYERPVDGDESNGSSDDETERWAEYGVAAWDGVEAARSLFAAIARDAADCDAEQTRVLIPETARFVTDAPAAGVDIAEEPDFVLGVDLTATR</sequence>
<dbReference type="EMBL" id="LWLN01000001">
    <property type="protein sequence ID" value="OLZ41931.1"/>
    <property type="molecule type" value="Genomic_DNA"/>
</dbReference>
<gene>
    <name evidence="2" type="ORF">A6E15_13480</name>
</gene>
<keyword evidence="3" id="KW-1185">Reference proteome</keyword>
<dbReference type="CDD" id="cd04301">
    <property type="entry name" value="NAT_SF"/>
    <property type="match status" value="1"/>
</dbReference>
<dbReference type="Proteomes" id="UP000189370">
    <property type="component" value="Unassembled WGS sequence"/>
</dbReference>
<proteinExistence type="predicted"/>
<dbReference type="PROSITE" id="PS51186">
    <property type="entry name" value="GNAT"/>
    <property type="match status" value="1"/>
</dbReference>
<dbReference type="Gene3D" id="3.40.630.30">
    <property type="match status" value="1"/>
</dbReference>
<dbReference type="InterPro" id="IPR016181">
    <property type="entry name" value="Acyl_CoA_acyltransferase"/>
</dbReference>
<dbReference type="InterPro" id="IPR000182">
    <property type="entry name" value="GNAT_dom"/>
</dbReference>
<name>A0A1S8AZG6_9EURY</name>
<dbReference type="PANTHER" id="PTHR47403:SF6">
    <property type="entry name" value="N-ACETYLTRANSFERASE DOMAIN-CONTAINING PROTEIN"/>
    <property type="match status" value="1"/>
</dbReference>
<keyword evidence="2" id="KW-0808">Transferase</keyword>
<dbReference type="SUPFAM" id="SSF55729">
    <property type="entry name" value="Acyl-CoA N-acyltransferases (Nat)"/>
    <property type="match status" value="1"/>
</dbReference>